<dbReference type="PROSITE" id="PS50404">
    <property type="entry name" value="GST_NTER"/>
    <property type="match status" value="1"/>
</dbReference>
<dbReference type="SUPFAM" id="SSF47616">
    <property type="entry name" value="GST C-terminal domain-like"/>
    <property type="match status" value="1"/>
</dbReference>
<dbReference type="PANTHER" id="PTHR44051:SF8">
    <property type="entry name" value="GLUTATHIONE S-TRANSFERASE GSTA"/>
    <property type="match status" value="1"/>
</dbReference>
<dbReference type="InterPro" id="IPR010987">
    <property type="entry name" value="Glutathione-S-Trfase_C-like"/>
</dbReference>
<dbReference type="Gene3D" id="1.20.1050.10">
    <property type="match status" value="1"/>
</dbReference>
<dbReference type="RefSeq" id="WP_043916888.1">
    <property type="nucleotide sequence ID" value="NZ_FZPF01000002.1"/>
</dbReference>
<dbReference type="SUPFAM" id="SSF52833">
    <property type="entry name" value="Thioredoxin-like"/>
    <property type="match status" value="1"/>
</dbReference>
<dbReference type="SFLD" id="SFLDG01151">
    <property type="entry name" value="Main.2:_Nu-like"/>
    <property type="match status" value="1"/>
</dbReference>
<evidence type="ECO:0000259" key="2">
    <source>
        <dbReference type="PROSITE" id="PS50404"/>
    </source>
</evidence>
<name>A0A0D1CTY9_9RHOB</name>
<dbReference type="InterPro" id="IPR004045">
    <property type="entry name" value="Glutathione_S-Trfase_N"/>
</dbReference>
<dbReference type="OrthoDB" id="9803562at2"/>
<dbReference type="PATRIC" id="fig|935700.4.peg.34"/>
<dbReference type="SFLD" id="SFLDS00019">
    <property type="entry name" value="Glutathione_Transferase_(cytos"/>
    <property type="match status" value="1"/>
</dbReference>
<proteinExistence type="inferred from homology"/>
<feature type="domain" description="GST N-terminal" evidence="2">
    <location>
        <begin position="1"/>
        <end position="80"/>
    </location>
</feature>
<dbReference type="Proteomes" id="UP000032232">
    <property type="component" value="Unassembled WGS sequence"/>
</dbReference>
<evidence type="ECO:0000259" key="3">
    <source>
        <dbReference type="PROSITE" id="PS50405"/>
    </source>
</evidence>
<dbReference type="Pfam" id="PF00043">
    <property type="entry name" value="GST_C"/>
    <property type="match status" value="1"/>
</dbReference>
<keyword evidence="4" id="KW-0560">Oxidoreductase</keyword>
<dbReference type="InterPro" id="IPR036249">
    <property type="entry name" value="Thioredoxin-like_sf"/>
</dbReference>
<dbReference type="STRING" id="935700.jaqu_00320"/>
<comment type="caution">
    <text evidence="4">The sequence shown here is derived from an EMBL/GenBank/DDBJ whole genome shotgun (WGS) entry which is preliminary data.</text>
</comment>
<dbReference type="Gene3D" id="3.40.30.10">
    <property type="entry name" value="Glutaredoxin"/>
    <property type="match status" value="1"/>
</dbReference>
<sequence length="211" mass="22835">MIVLYAWDTPNGQKPAILLEELGVDYDLRAVDIGKGAQDDPAFRAISPNGKIPALVDGDVTLFESGAILLHLAVNHGRFLPTNGQARADALAWTFWQVGGLGPMIGQWGHFLMADGDHTYARERYLAETLRLYGVLEGRLAKAKNLAGPDYSIADMMVFPWAKGGLGFLEKAAADRLPDLPATRAWIERIAGRPAVAQALERMAALEGGAR</sequence>
<dbReference type="GO" id="GO:0016491">
    <property type="term" value="F:oxidoreductase activity"/>
    <property type="evidence" value="ECO:0007669"/>
    <property type="project" value="UniProtKB-KW"/>
</dbReference>
<evidence type="ECO:0000313" key="5">
    <source>
        <dbReference type="Proteomes" id="UP000032232"/>
    </source>
</evidence>
<dbReference type="Pfam" id="PF02798">
    <property type="entry name" value="GST_N"/>
    <property type="match status" value="1"/>
</dbReference>
<evidence type="ECO:0000256" key="1">
    <source>
        <dbReference type="RuleBase" id="RU003494"/>
    </source>
</evidence>
<dbReference type="EC" id="1.8.4.-" evidence="4"/>
<dbReference type="EMBL" id="JYFE01000001">
    <property type="protein sequence ID" value="KIT18232.1"/>
    <property type="molecule type" value="Genomic_DNA"/>
</dbReference>
<evidence type="ECO:0000313" key="4">
    <source>
        <dbReference type="EMBL" id="KIT18232.1"/>
    </source>
</evidence>
<accession>A0A0D1CTY9</accession>
<dbReference type="SFLD" id="SFLDG00358">
    <property type="entry name" value="Main_(cytGST)"/>
    <property type="match status" value="1"/>
</dbReference>
<comment type="similarity">
    <text evidence="1">Belongs to the GST superfamily.</text>
</comment>
<dbReference type="PANTHER" id="PTHR44051">
    <property type="entry name" value="GLUTATHIONE S-TRANSFERASE-RELATED"/>
    <property type="match status" value="1"/>
</dbReference>
<reference evidence="4 5" key="1">
    <citation type="submission" date="2015-02" db="EMBL/GenBank/DDBJ databases">
        <title>Genome Sequence of Jannaschia aquimarina DSM28248, a member of the Roseobacter clade.</title>
        <authorList>
            <person name="Voget S."/>
            <person name="Daniel R."/>
        </authorList>
    </citation>
    <scope>NUCLEOTIDE SEQUENCE [LARGE SCALE GENOMIC DNA]</scope>
    <source>
        <strain evidence="4 5">GSW-M26</strain>
    </source>
</reference>
<dbReference type="InterPro" id="IPR004046">
    <property type="entry name" value="GST_C"/>
</dbReference>
<dbReference type="AlphaFoldDB" id="A0A0D1CTY9"/>
<feature type="domain" description="GST C-terminal" evidence="3">
    <location>
        <begin position="83"/>
        <end position="211"/>
    </location>
</feature>
<organism evidence="4 5">
    <name type="scientific">Jannaschia aquimarina</name>
    <dbReference type="NCBI Taxonomy" id="935700"/>
    <lineage>
        <taxon>Bacteria</taxon>
        <taxon>Pseudomonadati</taxon>
        <taxon>Pseudomonadota</taxon>
        <taxon>Alphaproteobacteria</taxon>
        <taxon>Rhodobacterales</taxon>
        <taxon>Roseobacteraceae</taxon>
        <taxon>Jannaschia</taxon>
    </lineage>
</organism>
<keyword evidence="5" id="KW-1185">Reference proteome</keyword>
<dbReference type="InterPro" id="IPR040079">
    <property type="entry name" value="Glutathione_S-Trfase"/>
</dbReference>
<dbReference type="CDD" id="cd03048">
    <property type="entry name" value="GST_N_Ure2p_like"/>
    <property type="match status" value="1"/>
</dbReference>
<protein>
    <submittedName>
        <fullName evidence="4">YfcG_1 protein</fullName>
        <ecNumber evidence="4">1.8.4.-</ecNumber>
    </submittedName>
</protein>
<gene>
    <name evidence="4" type="primary">yfcG_1</name>
    <name evidence="4" type="ORF">jaqu_00320</name>
</gene>
<dbReference type="PROSITE" id="PS50405">
    <property type="entry name" value="GST_CTER"/>
    <property type="match status" value="1"/>
</dbReference>
<dbReference type="InterPro" id="IPR036282">
    <property type="entry name" value="Glutathione-S-Trfase_C_sf"/>
</dbReference>